<organism evidence="2 3">
    <name type="scientific">Brassica oleracea var. oleracea</name>
    <dbReference type="NCBI Taxonomy" id="109376"/>
    <lineage>
        <taxon>Eukaryota</taxon>
        <taxon>Viridiplantae</taxon>
        <taxon>Streptophyta</taxon>
        <taxon>Embryophyta</taxon>
        <taxon>Tracheophyta</taxon>
        <taxon>Spermatophyta</taxon>
        <taxon>Magnoliopsida</taxon>
        <taxon>eudicotyledons</taxon>
        <taxon>Gunneridae</taxon>
        <taxon>Pentapetalae</taxon>
        <taxon>rosids</taxon>
        <taxon>malvids</taxon>
        <taxon>Brassicales</taxon>
        <taxon>Brassicaceae</taxon>
        <taxon>Brassiceae</taxon>
        <taxon>Brassica</taxon>
    </lineage>
</organism>
<accession>A0A0D3CRP3</accession>
<dbReference type="Proteomes" id="UP000032141">
    <property type="component" value="Chromosome C6"/>
</dbReference>
<feature type="domain" description="Reverse transcriptase zinc-binding" evidence="1">
    <location>
        <begin position="79"/>
        <end position="154"/>
    </location>
</feature>
<reference evidence="2" key="2">
    <citation type="submission" date="2015-03" db="UniProtKB">
        <authorList>
            <consortium name="EnsemblPlants"/>
        </authorList>
    </citation>
    <scope>IDENTIFICATION</scope>
</reference>
<sequence length="197" mass="22867">MNPNMRVSDLINQESKEWDEGVLEDYVHPGDIPLIRSMAISSTHRHDTFCWEYTRNGQYTVKSRYWVAQNLLKSDEEKEILEPSITKLQAFAWKLKAPRKMCHLIWQVITGQVAVTRNLVRRNMRCDNYCLRCGEAEESVTHAIFECPPALQAWSLSATPTGPGTFPVSSVYTNMDYLFWRKKNIIELDQDRILILG</sequence>
<name>A0A0D3CRP3_BRAOL</name>
<dbReference type="AlphaFoldDB" id="A0A0D3CRP3"/>
<evidence type="ECO:0000259" key="1">
    <source>
        <dbReference type="Pfam" id="PF13966"/>
    </source>
</evidence>
<dbReference type="OMA" id="WHALVEC"/>
<dbReference type="HOGENOM" id="CLU_1385927_0_0_1"/>
<protein>
    <recommendedName>
        <fullName evidence="1">Reverse transcriptase zinc-binding domain-containing protein</fullName>
    </recommendedName>
</protein>
<proteinExistence type="predicted"/>
<dbReference type="eggNOG" id="KOG1075">
    <property type="taxonomic scope" value="Eukaryota"/>
</dbReference>
<dbReference type="Gramene" id="Bo6g043820.1">
    <property type="protein sequence ID" value="Bo6g043820.1"/>
    <property type="gene ID" value="Bo6g043820"/>
</dbReference>
<evidence type="ECO:0000313" key="2">
    <source>
        <dbReference type="EnsemblPlants" id="Bo6g043820.1"/>
    </source>
</evidence>
<dbReference type="Pfam" id="PF13966">
    <property type="entry name" value="zf-RVT"/>
    <property type="match status" value="1"/>
</dbReference>
<keyword evidence="3" id="KW-1185">Reference proteome</keyword>
<evidence type="ECO:0000313" key="3">
    <source>
        <dbReference type="Proteomes" id="UP000032141"/>
    </source>
</evidence>
<dbReference type="EnsemblPlants" id="Bo6g043820.1">
    <property type="protein sequence ID" value="Bo6g043820.1"/>
    <property type="gene ID" value="Bo6g043820"/>
</dbReference>
<dbReference type="InterPro" id="IPR026960">
    <property type="entry name" value="RVT-Znf"/>
</dbReference>
<reference evidence="2 3" key="1">
    <citation type="journal article" date="2014" name="Genome Biol.">
        <title>Transcriptome and methylome profiling reveals relics of genome dominance in the mesopolyploid Brassica oleracea.</title>
        <authorList>
            <person name="Parkin I.A."/>
            <person name="Koh C."/>
            <person name="Tang H."/>
            <person name="Robinson S.J."/>
            <person name="Kagale S."/>
            <person name="Clarke W.E."/>
            <person name="Town C.D."/>
            <person name="Nixon J."/>
            <person name="Krishnakumar V."/>
            <person name="Bidwell S.L."/>
            <person name="Denoeud F."/>
            <person name="Belcram H."/>
            <person name="Links M.G."/>
            <person name="Just J."/>
            <person name="Clarke C."/>
            <person name="Bender T."/>
            <person name="Huebert T."/>
            <person name="Mason A.S."/>
            <person name="Pires J.C."/>
            <person name="Barker G."/>
            <person name="Moore J."/>
            <person name="Walley P.G."/>
            <person name="Manoli S."/>
            <person name="Batley J."/>
            <person name="Edwards D."/>
            <person name="Nelson M.N."/>
            <person name="Wang X."/>
            <person name="Paterson A.H."/>
            <person name="King G."/>
            <person name="Bancroft I."/>
            <person name="Chalhoub B."/>
            <person name="Sharpe A.G."/>
        </authorList>
    </citation>
    <scope>NUCLEOTIDE SEQUENCE</scope>
    <source>
        <strain evidence="2 3">cv. TO1000</strain>
    </source>
</reference>